<dbReference type="Pfam" id="PF01434">
    <property type="entry name" value="Peptidase_M41"/>
    <property type="match status" value="1"/>
</dbReference>
<dbReference type="Gene3D" id="1.20.58.760">
    <property type="entry name" value="Peptidase M41"/>
    <property type="match status" value="1"/>
</dbReference>
<dbReference type="PROSITE" id="PS00674">
    <property type="entry name" value="AAA"/>
    <property type="match status" value="1"/>
</dbReference>
<dbReference type="SUPFAM" id="SSF140990">
    <property type="entry name" value="FtsH protease domain-like"/>
    <property type="match status" value="1"/>
</dbReference>
<organism evidence="3">
    <name type="scientific">freshwater metagenome</name>
    <dbReference type="NCBI Taxonomy" id="449393"/>
    <lineage>
        <taxon>unclassified sequences</taxon>
        <taxon>metagenomes</taxon>
        <taxon>ecological metagenomes</taxon>
    </lineage>
</organism>
<keyword evidence="1" id="KW-0472">Membrane</keyword>
<reference evidence="3" key="1">
    <citation type="submission" date="2020-05" db="EMBL/GenBank/DDBJ databases">
        <authorList>
            <person name="Chiriac C."/>
            <person name="Salcher M."/>
            <person name="Ghai R."/>
            <person name="Kavagutti S V."/>
        </authorList>
    </citation>
    <scope>NUCLEOTIDE SEQUENCE</scope>
</reference>
<dbReference type="Gene3D" id="3.40.50.300">
    <property type="entry name" value="P-loop containing nucleotide triphosphate hydrolases"/>
    <property type="match status" value="1"/>
</dbReference>
<dbReference type="PANTHER" id="PTHR23076:SF97">
    <property type="entry name" value="ATP-DEPENDENT ZINC METALLOPROTEASE YME1L1"/>
    <property type="match status" value="1"/>
</dbReference>
<name>A0A6J6G4U1_9ZZZZ</name>
<dbReference type="GO" id="GO:0006508">
    <property type="term" value="P:proteolysis"/>
    <property type="evidence" value="ECO:0007669"/>
    <property type="project" value="InterPro"/>
</dbReference>
<feature type="transmembrane region" description="Helical" evidence="1">
    <location>
        <begin position="72"/>
        <end position="93"/>
    </location>
</feature>
<dbReference type="InterPro" id="IPR037219">
    <property type="entry name" value="Peptidase_M41-like"/>
</dbReference>
<keyword evidence="1" id="KW-1133">Transmembrane helix</keyword>
<dbReference type="InterPro" id="IPR003593">
    <property type="entry name" value="AAA+_ATPase"/>
</dbReference>
<dbReference type="GO" id="GO:0005886">
    <property type="term" value="C:plasma membrane"/>
    <property type="evidence" value="ECO:0007669"/>
    <property type="project" value="TreeGrafter"/>
</dbReference>
<dbReference type="InterPro" id="IPR003960">
    <property type="entry name" value="ATPase_AAA_CS"/>
</dbReference>
<feature type="domain" description="AAA+ ATPase" evidence="2">
    <location>
        <begin position="144"/>
        <end position="319"/>
    </location>
</feature>
<dbReference type="GO" id="GO:0016887">
    <property type="term" value="F:ATP hydrolysis activity"/>
    <property type="evidence" value="ECO:0007669"/>
    <property type="project" value="InterPro"/>
</dbReference>
<dbReference type="GO" id="GO:0004176">
    <property type="term" value="F:ATP-dependent peptidase activity"/>
    <property type="evidence" value="ECO:0007669"/>
    <property type="project" value="InterPro"/>
</dbReference>
<gene>
    <name evidence="3" type="ORF">UFOPK1493_03984</name>
</gene>
<dbReference type="AlphaFoldDB" id="A0A6J6G4U1"/>
<dbReference type="EMBL" id="CAEZSR010000267">
    <property type="protein sequence ID" value="CAB4595560.1"/>
    <property type="molecule type" value="Genomic_DNA"/>
</dbReference>
<dbReference type="SUPFAM" id="SSF52540">
    <property type="entry name" value="P-loop containing nucleoside triphosphate hydrolases"/>
    <property type="match status" value="1"/>
</dbReference>
<sequence length="582" mass="63043">MKIEELHELHGRSIVRGDRVDATHHRERIRRKRLWWAVAVLGIPLAWFWYRVAIGNPIDPGVPGWLKTDPTMTVMIGLMLVLAALILIPFLGAGHSPHVLLRPSDSKVRLDDVVGAEATRREAIDTLNLFLAHETFAAEMGGSPRRGVLFEGPPGTGKTYLAKALAAEAGVPFLFVSASAFQSMYYGQTNRKIRSFFKALRKAARAEGGAIGFIEEFDAIGGARSGMNSGSMREGIVGVVNELLVQMQSFDMPTGKDKLKTRFVDGINVFLPHDRQLPRPRPTTANILVVAATNRAADLDPALLRPGRFDRVIHFDLPPRADRVEIADYYLARKAHATDVNGFAIADMTAGYSPVKIERLLDEALIVALRNGRTRMNMRDVVEAQLTNEVGLSHPVGYHPDERRRVAIHEAGHALVAVLAGRDVRIASILRRNSALGLVAHGDAEEKHLKTPSEGSELIAIALAGRAAEIQEYGEASSGIAGDLAYATTLAAQLVGQLGAADTLISLDAAMMPGAGNIVAKVLSDEVSRTKVENILESAADRVACMLLEHRSALIAIADALCVHDELTGEELGRIVTTELTA</sequence>
<feature type="transmembrane region" description="Helical" evidence="1">
    <location>
        <begin position="34"/>
        <end position="52"/>
    </location>
</feature>
<dbReference type="InterPro" id="IPR027417">
    <property type="entry name" value="P-loop_NTPase"/>
</dbReference>
<dbReference type="GO" id="GO:0004222">
    <property type="term" value="F:metalloendopeptidase activity"/>
    <property type="evidence" value="ECO:0007669"/>
    <property type="project" value="InterPro"/>
</dbReference>
<evidence type="ECO:0000259" key="2">
    <source>
        <dbReference type="SMART" id="SM00382"/>
    </source>
</evidence>
<dbReference type="PANTHER" id="PTHR23076">
    <property type="entry name" value="METALLOPROTEASE M41 FTSH"/>
    <property type="match status" value="1"/>
</dbReference>
<dbReference type="Pfam" id="PF00004">
    <property type="entry name" value="AAA"/>
    <property type="match status" value="1"/>
</dbReference>
<dbReference type="GO" id="GO:0005524">
    <property type="term" value="F:ATP binding"/>
    <property type="evidence" value="ECO:0007669"/>
    <property type="project" value="InterPro"/>
</dbReference>
<dbReference type="GO" id="GO:0030163">
    <property type="term" value="P:protein catabolic process"/>
    <property type="evidence" value="ECO:0007669"/>
    <property type="project" value="TreeGrafter"/>
</dbReference>
<keyword evidence="1" id="KW-0812">Transmembrane</keyword>
<dbReference type="InterPro" id="IPR000642">
    <property type="entry name" value="Peptidase_M41"/>
</dbReference>
<evidence type="ECO:0000313" key="3">
    <source>
        <dbReference type="EMBL" id="CAB4595560.1"/>
    </source>
</evidence>
<dbReference type="SMART" id="SM00382">
    <property type="entry name" value="AAA"/>
    <property type="match status" value="1"/>
</dbReference>
<accession>A0A6J6G4U1</accession>
<protein>
    <submittedName>
        <fullName evidence="3">Unannotated protein</fullName>
    </submittedName>
</protein>
<proteinExistence type="predicted"/>
<dbReference type="InterPro" id="IPR003959">
    <property type="entry name" value="ATPase_AAA_core"/>
</dbReference>
<dbReference type="Gene3D" id="1.10.8.60">
    <property type="match status" value="1"/>
</dbReference>
<evidence type="ECO:0000256" key="1">
    <source>
        <dbReference type="SAM" id="Phobius"/>
    </source>
</evidence>